<feature type="compositionally biased region" description="Low complexity" evidence="3">
    <location>
        <begin position="54"/>
        <end position="86"/>
    </location>
</feature>
<dbReference type="EMBL" id="JADLRE010000019">
    <property type="protein sequence ID" value="MBF6228035.1"/>
    <property type="molecule type" value="Genomic_DNA"/>
</dbReference>
<dbReference type="PRINTS" id="PR00456">
    <property type="entry name" value="RIBOSOMALP2"/>
</dbReference>
<protein>
    <submittedName>
        <fullName evidence="4">Uncharacterized protein</fullName>
    </submittedName>
</protein>
<evidence type="ECO:0000313" key="5">
    <source>
        <dbReference type="Proteomes" id="UP000807309"/>
    </source>
</evidence>
<dbReference type="RefSeq" id="WP_195034976.1">
    <property type="nucleotide sequence ID" value="NZ_JADLRE010000019.1"/>
</dbReference>
<feature type="region of interest" description="Disordered" evidence="3">
    <location>
        <begin position="54"/>
        <end position="103"/>
    </location>
</feature>
<name>A0ABS0CDW3_9NOCA</name>
<evidence type="ECO:0000256" key="3">
    <source>
        <dbReference type="SAM" id="MobiDB-lite"/>
    </source>
</evidence>
<keyword evidence="5" id="KW-1185">Reference proteome</keyword>
<organism evidence="4 5">
    <name type="scientific">Nocardia abscessus</name>
    <dbReference type="NCBI Taxonomy" id="120957"/>
    <lineage>
        <taxon>Bacteria</taxon>
        <taxon>Bacillati</taxon>
        <taxon>Actinomycetota</taxon>
        <taxon>Actinomycetes</taxon>
        <taxon>Mycobacteriales</taxon>
        <taxon>Nocardiaceae</taxon>
        <taxon>Nocardia</taxon>
    </lineage>
</organism>
<dbReference type="InterPro" id="IPR001859">
    <property type="entry name" value="Ribosomal_P1/P2_euk"/>
</dbReference>
<evidence type="ECO:0000256" key="2">
    <source>
        <dbReference type="ARBA" id="ARBA00023274"/>
    </source>
</evidence>
<accession>A0ABS0CDW3</accession>
<gene>
    <name evidence="4" type="ORF">IU470_23380</name>
</gene>
<reference evidence="4 5" key="1">
    <citation type="submission" date="2020-10" db="EMBL/GenBank/DDBJ databases">
        <title>Identification of Nocardia species via Next-generation sequencing and recognition of intraspecies genetic diversity.</title>
        <authorList>
            <person name="Li P."/>
            <person name="Li P."/>
            <person name="Lu B."/>
        </authorList>
    </citation>
    <scope>NUCLEOTIDE SEQUENCE [LARGE SCALE GENOMIC DNA]</scope>
    <source>
        <strain evidence="4 5">N-11</strain>
    </source>
</reference>
<comment type="caution">
    <text evidence="4">The sequence shown here is derived from an EMBL/GenBank/DDBJ whole genome shotgun (WGS) entry which is preliminary data.</text>
</comment>
<keyword evidence="1" id="KW-0689">Ribosomal protein</keyword>
<evidence type="ECO:0000256" key="1">
    <source>
        <dbReference type="ARBA" id="ARBA00022980"/>
    </source>
</evidence>
<sequence>MAAAKAAASAEVVVFGFSRAQVVKAVVKSPSQACTSRGNRRAISPARLNNSAFAAAPTASASKPAGTAAPATSARTSAACRSASGAVPGPETALTQAPPWRGW</sequence>
<proteinExistence type="predicted"/>
<dbReference type="Proteomes" id="UP000807309">
    <property type="component" value="Unassembled WGS sequence"/>
</dbReference>
<evidence type="ECO:0000313" key="4">
    <source>
        <dbReference type="EMBL" id="MBF6228035.1"/>
    </source>
</evidence>
<keyword evidence="2" id="KW-0687">Ribonucleoprotein</keyword>